<dbReference type="SUPFAM" id="SSF56214">
    <property type="entry name" value="4'-phosphopantetheinyl transferase"/>
    <property type="match status" value="1"/>
</dbReference>
<gene>
    <name evidence="8" type="primary">acpS</name>
    <name evidence="10" type="ORF">OG350_34915</name>
</gene>
<evidence type="ECO:0000313" key="11">
    <source>
        <dbReference type="Proteomes" id="UP001622557"/>
    </source>
</evidence>
<dbReference type="Proteomes" id="UP001622557">
    <property type="component" value="Chromosome"/>
</dbReference>
<dbReference type="InterPro" id="IPR008278">
    <property type="entry name" value="4-PPantetheinyl_Trfase_dom"/>
</dbReference>
<organism evidence="10 11">
    <name type="scientific">Streptomyces achromogenes</name>
    <dbReference type="NCBI Taxonomy" id="67255"/>
    <lineage>
        <taxon>Bacteria</taxon>
        <taxon>Bacillati</taxon>
        <taxon>Actinomycetota</taxon>
        <taxon>Actinomycetes</taxon>
        <taxon>Kitasatosporales</taxon>
        <taxon>Streptomycetaceae</taxon>
        <taxon>Streptomyces</taxon>
    </lineage>
</organism>
<keyword evidence="11" id="KW-1185">Reference proteome</keyword>
<name>A0ABZ1KX79_STRAH</name>
<feature type="domain" description="4'-phosphopantetheinyl transferase" evidence="9">
    <location>
        <begin position="5"/>
        <end position="118"/>
    </location>
</feature>
<evidence type="ECO:0000256" key="7">
    <source>
        <dbReference type="ARBA" id="ARBA00023160"/>
    </source>
</evidence>
<keyword evidence="7 8" id="KW-0275">Fatty acid biosynthesis</keyword>
<comment type="similarity">
    <text evidence="8">Belongs to the P-Pant transferase superfamily. AcpS family.</text>
</comment>
<keyword evidence="6 8" id="KW-0443">Lipid metabolism</keyword>
<protein>
    <recommendedName>
        <fullName evidence="8">Holo-[acyl-carrier-protein] synthase</fullName>
        <shortName evidence="8">Holo-ACP synthase</shortName>
        <ecNumber evidence="8">2.7.8.7</ecNumber>
    </recommendedName>
    <alternativeName>
        <fullName evidence="8">4'-phosphopantetheinyl transferase AcpS</fullName>
    </alternativeName>
</protein>
<evidence type="ECO:0000256" key="5">
    <source>
        <dbReference type="ARBA" id="ARBA00022842"/>
    </source>
</evidence>
<accession>A0ABZ1KX79</accession>
<comment type="subcellular location">
    <subcellularLocation>
        <location evidence="8">Cytoplasm</location>
    </subcellularLocation>
</comment>
<comment type="function">
    <text evidence="8">Transfers the 4'-phosphopantetheine moiety from coenzyme A to a Ser of acyl-carrier-protein.</text>
</comment>
<dbReference type="InterPro" id="IPR004568">
    <property type="entry name" value="Ppantetheine-prot_Trfase_dom"/>
</dbReference>
<evidence type="ECO:0000256" key="6">
    <source>
        <dbReference type="ARBA" id="ARBA00023098"/>
    </source>
</evidence>
<dbReference type="NCBIfam" id="TIGR00556">
    <property type="entry name" value="pantethn_trn"/>
    <property type="match status" value="1"/>
</dbReference>
<evidence type="ECO:0000259" key="9">
    <source>
        <dbReference type="Pfam" id="PF01648"/>
    </source>
</evidence>
<keyword evidence="1 8" id="KW-0444">Lipid biosynthesis</keyword>
<feature type="binding site" evidence="8">
    <location>
        <position position="9"/>
    </location>
    <ligand>
        <name>Mg(2+)</name>
        <dbReference type="ChEBI" id="CHEBI:18420"/>
    </ligand>
</feature>
<keyword evidence="3 8" id="KW-0479">Metal-binding</keyword>
<evidence type="ECO:0000313" key="10">
    <source>
        <dbReference type="EMBL" id="WTQ85174.1"/>
    </source>
</evidence>
<keyword evidence="5 8" id="KW-0460">Magnesium</keyword>
<keyword evidence="8" id="KW-0963">Cytoplasm</keyword>
<dbReference type="InterPro" id="IPR037143">
    <property type="entry name" value="4-PPantetheinyl_Trfase_dom_sf"/>
</dbReference>
<dbReference type="InterPro" id="IPR002582">
    <property type="entry name" value="ACPS"/>
</dbReference>
<dbReference type="EMBL" id="CP108164">
    <property type="protein sequence ID" value="WTQ85174.1"/>
    <property type="molecule type" value="Genomic_DNA"/>
</dbReference>
<dbReference type="RefSeq" id="WP_405453473.1">
    <property type="nucleotide sequence ID" value="NZ_CP108164.1"/>
</dbReference>
<keyword evidence="4 8" id="KW-0276">Fatty acid metabolism</keyword>
<dbReference type="GeneID" id="97285746"/>
<dbReference type="HAMAP" id="MF_00101">
    <property type="entry name" value="AcpS"/>
    <property type="match status" value="1"/>
</dbReference>
<dbReference type="Pfam" id="PF01648">
    <property type="entry name" value="ACPS"/>
    <property type="match status" value="1"/>
</dbReference>
<sequence>MLPGRVGIDLVPFARVSRLLTPEAEPVLPRMLSQEELGLCVTRTGPDIPGIAGRLAAKEAVFKLFHAAGQPMPWLGIEILKENGGRPVVRLSGRAARLARDARVGHIEVSIAHDDPFAVAVAFCDTATEREAHPLESAYND</sequence>
<dbReference type="Gene3D" id="3.90.470.20">
    <property type="entry name" value="4'-phosphopantetheinyl transferase domain"/>
    <property type="match status" value="1"/>
</dbReference>
<evidence type="ECO:0000256" key="4">
    <source>
        <dbReference type="ARBA" id="ARBA00022832"/>
    </source>
</evidence>
<comment type="cofactor">
    <cofactor evidence="8">
        <name>Mg(2+)</name>
        <dbReference type="ChEBI" id="CHEBI:18420"/>
    </cofactor>
</comment>
<comment type="catalytic activity">
    <reaction evidence="8">
        <text>apo-[ACP] + CoA = holo-[ACP] + adenosine 3',5'-bisphosphate + H(+)</text>
        <dbReference type="Rhea" id="RHEA:12068"/>
        <dbReference type="Rhea" id="RHEA-COMP:9685"/>
        <dbReference type="Rhea" id="RHEA-COMP:9690"/>
        <dbReference type="ChEBI" id="CHEBI:15378"/>
        <dbReference type="ChEBI" id="CHEBI:29999"/>
        <dbReference type="ChEBI" id="CHEBI:57287"/>
        <dbReference type="ChEBI" id="CHEBI:58343"/>
        <dbReference type="ChEBI" id="CHEBI:64479"/>
        <dbReference type="EC" id="2.7.8.7"/>
    </reaction>
</comment>
<feature type="binding site" evidence="8">
    <location>
        <position position="59"/>
    </location>
    <ligand>
        <name>Mg(2+)</name>
        <dbReference type="ChEBI" id="CHEBI:18420"/>
    </ligand>
</feature>
<proteinExistence type="inferred from homology"/>
<evidence type="ECO:0000256" key="1">
    <source>
        <dbReference type="ARBA" id="ARBA00022516"/>
    </source>
</evidence>
<dbReference type="EC" id="2.7.8.7" evidence="8"/>
<keyword evidence="2 8" id="KW-0808">Transferase</keyword>
<reference evidence="10 11" key="1">
    <citation type="submission" date="2022-10" db="EMBL/GenBank/DDBJ databases">
        <title>The complete genomes of actinobacterial strains from the NBC collection.</title>
        <authorList>
            <person name="Joergensen T.S."/>
            <person name="Alvarez Arevalo M."/>
            <person name="Sterndorff E.B."/>
            <person name="Faurdal D."/>
            <person name="Vuksanovic O."/>
            <person name="Mourched A.-S."/>
            <person name="Charusanti P."/>
            <person name="Shaw S."/>
            <person name="Blin K."/>
            <person name="Weber T."/>
        </authorList>
    </citation>
    <scope>NUCLEOTIDE SEQUENCE [LARGE SCALE GENOMIC DNA]</scope>
    <source>
        <strain evidence="10 11">NBC_00156</strain>
    </source>
</reference>
<evidence type="ECO:0000256" key="8">
    <source>
        <dbReference type="HAMAP-Rule" id="MF_00101"/>
    </source>
</evidence>
<evidence type="ECO:0000256" key="2">
    <source>
        <dbReference type="ARBA" id="ARBA00022679"/>
    </source>
</evidence>
<evidence type="ECO:0000256" key="3">
    <source>
        <dbReference type="ARBA" id="ARBA00022723"/>
    </source>
</evidence>